<evidence type="ECO:0000256" key="2">
    <source>
        <dbReference type="SAM" id="Phobius"/>
    </source>
</evidence>
<dbReference type="EMBL" id="JAUHTQ010000019">
    <property type="protein sequence ID" value="MDN4495316.1"/>
    <property type="molecule type" value="Genomic_DNA"/>
</dbReference>
<dbReference type="Proteomes" id="UP001172743">
    <property type="component" value="Unassembled WGS sequence"/>
</dbReference>
<keyword evidence="4" id="KW-1185">Reference proteome</keyword>
<evidence type="ECO:0000256" key="1">
    <source>
        <dbReference type="SAM" id="Coils"/>
    </source>
</evidence>
<reference evidence="3" key="1">
    <citation type="submission" date="2023-07" db="EMBL/GenBank/DDBJ databases">
        <title>Ureibacillus sp. isolated from freshwater well.</title>
        <authorList>
            <person name="Kirdat K."/>
            <person name="Bhatt A."/>
            <person name="Teware R."/>
            <person name="Bhavsar Y."/>
            <person name="Yadav A."/>
        </authorList>
    </citation>
    <scope>NUCLEOTIDE SEQUENCE</scope>
    <source>
        <strain evidence="3">BA0131</strain>
    </source>
</reference>
<keyword evidence="2" id="KW-0472">Membrane</keyword>
<comment type="caution">
    <text evidence="3">The sequence shown here is derived from an EMBL/GenBank/DDBJ whole genome shotgun (WGS) entry which is preliminary data.</text>
</comment>
<evidence type="ECO:0008006" key="5">
    <source>
        <dbReference type="Google" id="ProtNLM"/>
    </source>
</evidence>
<name>A0ABT8GVD6_9BACL</name>
<gene>
    <name evidence="3" type="ORF">QYB95_17335</name>
</gene>
<sequence>MRRDRKIWLGISGAVLLAILVMNCIIIYKDDSKIVRSYYITDYERVELEQQRAYLEKEAMIVPEEEIRITANANALSQISVRPGQKISANEEIASYKTDEATQEQSNLQSELNAYEGELIALEGILSRLEAQDIADPVTTIDSEQLDDELSVTVETEVLQGSPTEAIAATENQIAEVERNIEILQDRISELSFSNVLSSPVDGVIGEVIEGNGNITFLIYTDEKNLITYLSEQEWEQVSENQAVELNPALIETEAETEVMTNSEDNRSVESVEDELLGIVVEKQTIPATNSLWFNKMEKLVAMPKPLSFEVRVDLDGPILNKPYASLTNAKIIINEASNALRVNKDWLVTKEVPTETESTEINYIYSIGEDGKIRTNEVKVAFLDKGETILTSNLTNGQIIFHDHVEDELSNAFFPMPFEIPSKAALQELDWKHYAKYIIF</sequence>
<dbReference type="RefSeq" id="WP_301139633.1">
    <property type="nucleotide sequence ID" value="NZ_JAUHTQ010000019.1"/>
</dbReference>
<protein>
    <recommendedName>
        <fullName evidence="5">HlyD family secretion protein</fullName>
    </recommendedName>
</protein>
<keyword evidence="1" id="KW-0175">Coiled coil</keyword>
<keyword evidence="2" id="KW-0812">Transmembrane</keyword>
<evidence type="ECO:0000313" key="3">
    <source>
        <dbReference type="EMBL" id="MDN4495316.1"/>
    </source>
</evidence>
<organism evidence="3 4">
    <name type="scientific">Ureibacillus aquaedulcis</name>
    <dbReference type="NCBI Taxonomy" id="3058421"/>
    <lineage>
        <taxon>Bacteria</taxon>
        <taxon>Bacillati</taxon>
        <taxon>Bacillota</taxon>
        <taxon>Bacilli</taxon>
        <taxon>Bacillales</taxon>
        <taxon>Caryophanaceae</taxon>
        <taxon>Ureibacillus</taxon>
    </lineage>
</organism>
<accession>A0ABT8GVD6</accession>
<feature type="coiled-coil region" evidence="1">
    <location>
        <begin position="98"/>
        <end position="132"/>
    </location>
</feature>
<feature type="coiled-coil region" evidence="1">
    <location>
        <begin position="167"/>
        <end position="194"/>
    </location>
</feature>
<evidence type="ECO:0000313" key="4">
    <source>
        <dbReference type="Proteomes" id="UP001172743"/>
    </source>
</evidence>
<keyword evidence="2" id="KW-1133">Transmembrane helix</keyword>
<proteinExistence type="predicted"/>
<feature type="transmembrane region" description="Helical" evidence="2">
    <location>
        <begin position="7"/>
        <end position="28"/>
    </location>
</feature>